<evidence type="ECO:0000256" key="1">
    <source>
        <dbReference type="SAM" id="MobiDB-lite"/>
    </source>
</evidence>
<evidence type="ECO:0000256" key="2">
    <source>
        <dbReference type="SAM" id="Phobius"/>
    </source>
</evidence>
<proteinExistence type="predicted"/>
<feature type="region of interest" description="Disordered" evidence="1">
    <location>
        <begin position="61"/>
        <end position="81"/>
    </location>
</feature>
<organism evidence="3 4">
    <name type="scientific">Roseateles violae</name>
    <dbReference type="NCBI Taxonomy" id="3058042"/>
    <lineage>
        <taxon>Bacteria</taxon>
        <taxon>Pseudomonadati</taxon>
        <taxon>Pseudomonadota</taxon>
        <taxon>Betaproteobacteria</taxon>
        <taxon>Burkholderiales</taxon>
        <taxon>Sphaerotilaceae</taxon>
        <taxon>Roseateles</taxon>
    </lineage>
</organism>
<dbReference type="Gene3D" id="1.10.287.700">
    <property type="entry name" value="Helix hairpin bin"/>
    <property type="match status" value="1"/>
</dbReference>
<feature type="transmembrane region" description="Helical" evidence="2">
    <location>
        <begin position="92"/>
        <end position="110"/>
    </location>
</feature>
<comment type="caution">
    <text evidence="3">The sequence shown here is derived from an EMBL/GenBank/DDBJ whole genome shotgun (WGS) entry which is preliminary data.</text>
</comment>
<accession>A0ABT8DQP1</accession>
<reference evidence="3 4" key="1">
    <citation type="submission" date="2023-06" db="EMBL/GenBank/DDBJ databases">
        <title>Pelomonas sp. PFR6 16S ribosomal RNA gene Genome sequencing and assembly.</title>
        <authorList>
            <person name="Woo H."/>
        </authorList>
    </citation>
    <scope>NUCLEOTIDE SEQUENCE [LARGE SCALE GENOMIC DNA]</scope>
    <source>
        <strain evidence="3 4">PFR6</strain>
    </source>
</reference>
<dbReference type="Proteomes" id="UP001228044">
    <property type="component" value="Unassembled WGS sequence"/>
</dbReference>
<evidence type="ECO:0008006" key="5">
    <source>
        <dbReference type="Google" id="ProtNLM"/>
    </source>
</evidence>
<dbReference type="EMBL" id="JAUHHC010000002">
    <property type="protein sequence ID" value="MDN3920652.1"/>
    <property type="molecule type" value="Genomic_DNA"/>
</dbReference>
<protein>
    <recommendedName>
        <fullName evidence="5">ElaB/YqjD/DUF883 family membrane-anchored ribosome-binding protein</fullName>
    </recommendedName>
</protein>
<sequence length="118" mass="12535">MSPKNSPLAAQADAGIDHAADYLKQGAHNALDKADELRQAAPAALSRAAAQMEDLTRRTLDRARQAGTQMREQAQRAGDATAGYVREEPMKAVLIAAAAGALAAGVFAWLSRSRDSRY</sequence>
<keyword evidence="2" id="KW-0472">Membrane</keyword>
<name>A0ABT8DQP1_9BURK</name>
<keyword evidence="4" id="KW-1185">Reference proteome</keyword>
<dbReference type="RefSeq" id="WP_290358938.1">
    <property type="nucleotide sequence ID" value="NZ_JAUHHC010000002.1"/>
</dbReference>
<keyword evidence="2" id="KW-1133">Transmembrane helix</keyword>
<keyword evidence="2" id="KW-0812">Transmembrane</keyword>
<gene>
    <name evidence="3" type="ORF">QWJ38_10210</name>
</gene>
<evidence type="ECO:0000313" key="3">
    <source>
        <dbReference type="EMBL" id="MDN3920652.1"/>
    </source>
</evidence>
<evidence type="ECO:0000313" key="4">
    <source>
        <dbReference type="Proteomes" id="UP001228044"/>
    </source>
</evidence>